<organism evidence="3">
    <name type="scientific">marine metagenome</name>
    <dbReference type="NCBI Taxonomy" id="408172"/>
    <lineage>
        <taxon>unclassified sequences</taxon>
        <taxon>metagenomes</taxon>
        <taxon>ecological metagenomes</taxon>
    </lineage>
</organism>
<dbReference type="EMBL" id="UINC01001297">
    <property type="protein sequence ID" value="SUZ76940.1"/>
    <property type="molecule type" value="Genomic_DNA"/>
</dbReference>
<keyword evidence="2" id="KW-0812">Transmembrane</keyword>
<evidence type="ECO:0000256" key="2">
    <source>
        <dbReference type="SAM" id="Phobius"/>
    </source>
</evidence>
<protein>
    <submittedName>
        <fullName evidence="3">Uncharacterized protein</fullName>
    </submittedName>
</protein>
<sequence>MTKTPQTSYYAYVSVAVSVNHRHHPGAFLPMDKWFKNTKTAGSMITLMLLLSLFMLIPQLAVSATAEAEILIFSLSTEKVKEQKGVLKIQISTFSPIQKVTVDGKPQKFPKAASLVWLKIPYLLKPGKNFFEVYVKTQLGEAKKTIRTIYETAELLRKSKLGDPFQLISILGNTTSDNINKVDDNETKSKAFSSSILFVPSYRFDIFDDSSIFLRGVLMADQHHNGEFESKEVLFKQASIEWEERASWAGDFTLSLGTNEAGTRDVPESTSPRDSLSKKHKRATRDNVYTIKAKQELEKGTTWDWQIDHKKKSVEGSNDDSGVSTTLTAGYVTPLFGVKTTFGGTLEDTNLNGSYKDTKAFKSKLKVDYPIPPVTLGVQYDFSQTEDKVADPSLDGKTKTRNRALSLSFNYPAAAWCIFGLTQKQERQSSNLAGKTYTLNTTQLQVILIY</sequence>
<evidence type="ECO:0000313" key="3">
    <source>
        <dbReference type="EMBL" id="SUZ76940.1"/>
    </source>
</evidence>
<feature type="region of interest" description="Disordered" evidence="1">
    <location>
        <begin position="259"/>
        <end position="282"/>
    </location>
</feature>
<feature type="transmembrane region" description="Helical" evidence="2">
    <location>
        <begin position="41"/>
        <end position="61"/>
    </location>
</feature>
<keyword evidence="2" id="KW-0472">Membrane</keyword>
<gene>
    <name evidence="3" type="ORF">METZ01_LOCUS29794</name>
</gene>
<accession>A0A381QD52</accession>
<evidence type="ECO:0000256" key="1">
    <source>
        <dbReference type="SAM" id="MobiDB-lite"/>
    </source>
</evidence>
<reference evidence="3" key="1">
    <citation type="submission" date="2018-05" db="EMBL/GenBank/DDBJ databases">
        <authorList>
            <person name="Lanie J.A."/>
            <person name="Ng W.-L."/>
            <person name="Kazmierczak K.M."/>
            <person name="Andrzejewski T.M."/>
            <person name="Davidsen T.M."/>
            <person name="Wayne K.J."/>
            <person name="Tettelin H."/>
            <person name="Glass J.I."/>
            <person name="Rusch D."/>
            <person name="Podicherti R."/>
            <person name="Tsui H.-C.T."/>
            <person name="Winkler M.E."/>
        </authorList>
    </citation>
    <scope>NUCLEOTIDE SEQUENCE</scope>
</reference>
<dbReference type="AlphaFoldDB" id="A0A381QD52"/>
<keyword evidence="2" id="KW-1133">Transmembrane helix</keyword>
<name>A0A381QD52_9ZZZZ</name>
<proteinExistence type="predicted"/>